<evidence type="ECO:0000259" key="1">
    <source>
        <dbReference type="PROSITE" id="PS51833"/>
    </source>
</evidence>
<reference evidence="2 3" key="1">
    <citation type="submission" date="2020-01" db="EMBL/GenBank/DDBJ databases">
        <title>Whole genome and functional gene identification of agarase of Vibrio HN897.</title>
        <authorList>
            <person name="Liu Y."/>
            <person name="Zhao Z."/>
        </authorList>
    </citation>
    <scope>NUCLEOTIDE SEQUENCE [LARGE SCALE GENOMIC DNA]</scope>
    <source>
        <strain evidence="2 3">HN897</strain>
    </source>
</reference>
<dbReference type="Gene3D" id="1.10.3210.10">
    <property type="entry name" value="Hypothetical protein af1432"/>
    <property type="match status" value="1"/>
</dbReference>
<sequence length="408" mass="47049">MPSTYIARQPIFNAKRHTLGYELLFRDGESNAFPAHIESNRATYRLIAENFLSFGTNPSVNQSRCFINFPYESLIRKLPLTLPKDKIVVEVLESCPPTEELLLALKELHRAGYLIALDDFVYTPEWSRFLPFVRIIKVDLVQMGIEGACQMVEEMKQKGTRKLFLAEKVESIEEFHRTKEAGFSFFQGYFFSKPEVLKQRYVSPEYLIAMQLFQEICRKEVDFAKLESIVTQDVTLSFKLLKFVNTMSDRVSVQISSFRQALVYLGQEKLKMFLSLALASYVSGKKPREVYTLSLQRAQFCQQMSAKNPFTEHRERAFMIGLFSMLDSLLDVSIEAIVGDLPVDESIKDALISRTGPYGLLLQAEESFERGEWSVVKQICQQLDFDYDQLVNECMQAQQWSHEISQIS</sequence>
<feature type="domain" description="HDOD" evidence="1">
    <location>
        <begin position="202"/>
        <end position="389"/>
    </location>
</feature>
<dbReference type="PANTHER" id="PTHR33525">
    <property type="match status" value="1"/>
</dbReference>
<dbReference type="Proteomes" id="UP000464262">
    <property type="component" value="Chromosome 1"/>
</dbReference>
<dbReference type="Pfam" id="PF08668">
    <property type="entry name" value="HDOD"/>
    <property type="match status" value="1"/>
</dbReference>
<dbReference type="EMBL" id="CP047475">
    <property type="protein sequence ID" value="QIA62173.1"/>
    <property type="molecule type" value="Genomic_DNA"/>
</dbReference>
<dbReference type="Gene3D" id="3.20.20.450">
    <property type="entry name" value="EAL domain"/>
    <property type="match status" value="1"/>
</dbReference>
<protein>
    <submittedName>
        <fullName evidence="2">HDOD domain-containing protein</fullName>
    </submittedName>
</protein>
<dbReference type="SUPFAM" id="SSF141868">
    <property type="entry name" value="EAL domain-like"/>
    <property type="match status" value="1"/>
</dbReference>
<dbReference type="InterPro" id="IPR013976">
    <property type="entry name" value="HDOD"/>
</dbReference>
<dbReference type="RefSeq" id="WP_164647083.1">
    <property type="nucleotide sequence ID" value="NZ_CP047475.1"/>
</dbReference>
<proteinExistence type="predicted"/>
<dbReference type="InterPro" id="IPR052340">
    <property type="entry name" value="RNase_Y/CdgJ"/>
</dbReference>
<dbReference type="PROSITE" id="PS51833">
    <property type="entry name" value="HDOD"/>
    <property type="match status" value="1"/>
</dbReference>
<dbReference type="InterPro" id="IPR035919">
    <property type="entry name" value="EAL_sf"/>
</dbReference>
<dbReference type="PANTHER" id="PTHR33525:SF4">
    <property type="entry name" value="CYCLIC DI-GMP PHOSPHODIESTERASE CDGJ"/>
    <property type="match status" value="1"/>
</dbReference>
<accession>A0A7Z2T0P0</accession>
<dbReference type="KEGG" id="vas:GT360_00805"/>
<keyword evidence="3" id="KW-1185">Reference proteome</keyword>
<dbReference type="InterPro" id="IPR014408">
    <property type="entry name" value="dGMP_Pdiesterase_EAL/HD-GYP"/>
</dbReference>
<dbReference type="InterPro" id="IPR001633">
    <property type="entry name" value="EAL_dom"/>
</dbReference>
<dbReference type="Pfam" id="PF00563">
    <property type="entry name" value="EAL"/>
    <property type="match status" value="1"/>
</dbReference>
<evidence type="ECO:0000313" key="3">
    <source>
        <dbReference type="Proteomes" id="UP000464262"/>
    </source>
</evidence>
<name>A0A7Z2T0P0_9VIBR</name>
<dbReference type="PIRSF" id="PIRSF003180">
    <property type="entry name" value="DiGMPpdiest_YuxH"/>
    <property type="match status" value="1"/>
</dbReference>
<dbReference type="SMART" id="SM00052">
    <property type="entry name" value="EAL"/>
    <property type="match status" value="1"/>
</dbReference>
<dbReference type="SUPFAM" id="SSF109604">
    <property type="entry name" value="HD-domain/PDEase-like"/>
    <property type="match status" value="1"/>
</dbReference>
<gene>
    <name evidence="2" type="ORF">GT360_00805</name>
</gene>
<organism evidence="2 3">
    <name type="scientific">Vibrio astriarenae</name>
    <dbReference type="NCBI Taxonomy" id="1481923"/>
    <lineage>
        <taxon>Bacteria</taxon>
        <taxon>Pseudomonadati</taxon>
        <taxon>Pseudomonadota</taxon>
        <taxon>Gammaproteobacteria</taxon>
        <taxon>Vibrionales</taxon>
        <taxon>Vibrionaceae</taxon>
        <taxon>Vibrio</taxon>
    </lineage>
</organism>
<evidence type="ECO:0000313" key="2">
    <source>
        <dbReference type="EMBL" id="QIA62173.1"/>
    </source>
</evidence>
<dbReference type="AlphaFoldDB" id="A0A7Z2T0P0"/>